<organism evidence="2 3">
    <name type="scientific">Acropora cervicornis</name>
    <name type="common">Staghorn coral</name>
    <dbReference type="NCBI Taxonomy" id="6130"/>
    <lineage>
        <taxon>Eukaryota</taxon>
        <taxon>Metazoa</taxon>
        <taxon>Cnidaria</taxon>
        <taxon>Anthozoa</taxon>
        <taxon>Hexacorallia</taxon>
        <taxon>Scleractinia</taxon>
        <taxon>Astrocoeniina</taxon>
        <taxon>Acroporidae</taxon>
        <taxon>Acropora</taxon>
    </lineage>
</organism>
<name>A0AAD9PVN8_ACRCE</name>
<sequence>MSDFEEELFLTQSSFSDSLEARSRQLNFLCDGHKSDSPLGCSELNVENAVSDLFDVLAPPGQLFGFPCKRFVKFCKEMLEKLARPGEVSVLGPQDIATGNFPRGTHPMVILESNERHVMDSQMPIDQTIEQALNRFTTTKVDDYCSLPCCFCRQVPKNDEYSRKPTMTAQGDNLSSHERR</sequence>
<protein>
    <submittedName>
        <fullName evidence="2">Uncharacterized protein</fullName>
    </submittedName>
</protein>
<evidence type="ECO:0000313" key="3">
    <source>
        <dbReference type="Proteomes" id="UP001249851"/>
    </source>
</evidence>
<gene>
    <name evidence="2" type="ORF">P5673_029497</name>
</gene>
<keyword evidence="3" id="KW-1185">Reference proteome</keyword>
<evidence type="ECO:0000256" key="1">
    <source>
        <dbReference type="SAM" id="MobiDB-lite"/>
    </source>
</evidence>
<dbReference type="Proteomes" id="UP001249851">
    <property type="component" value="Unassembled WGS sequence"/>
</dbReference>
<reference evidence="2" key="1">
    <citation type="journal article" date="2023" name="G3 (Bethesda)">
        <title>Whole genome assembly and annotation of the endangered Caribbean coral Acropora cervicornis.</title>
        <authorList>
            <person name="Selwyn J.D."/>
            <person name="Vollmer S.V."/>
        </authorList>
    </citation>
    <scope>NUCLEOTIDE SEQUENCE</scope>
    <source>
        <strain evidence="2">K2</strain>
    </source>
</reference>
<evidence type="ECO:0000313" key="2">
    <source>
        <dbReference type="EMBL" id="KAK2549900.1"/>
    </source>
</evidence>
<reference evidence="2" key="2">
    <citation type="journal article" date="2023" name="Science">
        <title>Genomic signatures of disease resistance in endangered staghorn corals.</title>
        <authorList>
            <person name="Vollmer S.V."/>
            <person name="Selwyn J.D."/>
            <person name="Despard B.A."/>
            <person name="Roesel C.L."/>
        </authorList>
    </citation>
    <scope>NUCLEOTIDE SEQUENCE</scope>
    <source>
        <strain evidence="2">K2</strain>
    </source>
</reference>
<accession>A0AAD9PVN8</accession>
<feature type="region of interest" description="Disordered" evidence="1">
    <location>
        <begin position="161"/>
        <end position="180"/>
    </location>
</feature>
<dbReference type="AlphaFoldDB" id="A0AAD9PVN8"/>
<comment type="caution">
    <text evidence="2">The sequence shown here is derived from an EMBL/GenBank/DDBJ whole genome shotgun (WGS) entry which is preliminary data.</text>
</comment>
<dbReference type="EMBL" id="JARQWQ010000118">
    <property type="protein sequence ID" value="KAK2549900.1"/>
    <property type="molecule type" value="Genomic_DNA"/>
</dbReference>
<feature type="compositionally biased region" description="Polar residues" evidence="1">
    <location>
        <begin position="165"/>
        <end position="174"/>
    </location>
</feature>
<proteinExistence type="predicted"/>